<keyword evidence="2" id="KW-1185">Reference proteome</keyword>
<gene>
    <name evidence="1" type="ORF">PLICRDRAFT_57798</name>
</gene>
<dbReference type="HOGENOM" id="CLU_1090385_0_0_1"/>
<dbReference type="OrthoDB" id="2662268at2759"/>
<name>A0A0C9SR60_PLICR</name>
<sequence>MPSVDLPHLLPDISLSTSIQNVPYVSEDHSESDSDPKVTRSREDLRTWKDLVITRQQRRMTAWHAREEPMPDALKYPSPVLMLHGDLEWWHYCFLQRPVPQRKSFPETARRIEFRPTFAPQVSKGVSMAEVLFYGRGVQEPDEILFSDDNLPEGCALPTIFLQMVWPGYGDWIGSYKPTRKHLTRMQFARAISRLFANFIKEKEERAICSEDARWRVGPDAYHIDTMRLISVYDVDGHWWQAEVAVVDDNAWSSA</sequence>
<dbReference type="Proteomes" id="UP000053263">
    <property type="component" value="Unassembled WGS sequence"/>
</dbReference>
<proteinExistence type="predicted"/>
<protein>
    <submittedName>
        <fullName evidence="1">Uncharacterized protein</fullName>
    </submittedName>
</protein>
<dbReference type="AlphaFoldDB" id="A0A0C9SR60"/>
<accession>A0A0C9SR60</accession>
<evidence type="ECO:0000313" key="1">
    <source>
        <dbReference type="EMBL" id="KII84397.1"/>
    </source>
</evidence>
<dbReference type="EMBL" id="KN832571">
    <property type="protein sequence ID" value="KII84397.1"/>
    <property type="molecule type" value="Genomic_DNA"/>
</dbReference>
<reference evidence="1 2" key="1">
    <citation type="submission" date="2014-06" db="EMBL/GenBank/DDBJ databases">
        <title>Evolutionary Origins and Diversification of the Mycorrhizal Mutualists.</title>
        <authorList>
            <consortium name="DOE Joint Genome Institute"/>
            <consortium name="Mycorrhizal Genomics Consortium"/>
            <person name="Kohler A."/>
            <person name="Kuo A."/>
            <person name="Nagy L.G."/>
            <person name="Floudas D."/>
            <person name="Copeland A."/>
            <person name="Barry K.W."/>
            <person name="Cichocki N."/>
            <person name="Veneault-Fourrey C."/>
            <person name="LaButti K."/>
            <person name="Lindquist E.A."/>
            <person name="Lipzen A."/>
            <person name="Lundell T."/>
            <person name="Morin E."/>
            <person name="Murat C."/>
            <person name="Riley R."/>
            <person name="Ohm R."/>
            <person name="Sun H."/>
            <person name="Tunlid A."/>
            <person name="Henrissat B."/>
            <person name="Grigoriev I.V."/>
            <person name="Hibbett D.S."/>
            <person name="Martin F."/>
        </authorList>
    </citation>
    <scope>NUCLEOTIDE SEQUENCE [LARGE SCALE GENOMIC DNA]</scope>
    <source>
        <strain evidence="1 2">FD-325 SS-3</strain>
    </source>
</reference>
<organism evidence="1 2">
    <name type="scientific">Plicaturopsis crispa FD-325 SS-3</name>
    <dbReference type="NCBI Taxonomy" id="944288"/>
    <lineage>
        <taxon>Eukaryota</taxon>
        <taxon>Fungi</taxon>
        <taxon>Dikarya</taxon>
        <taxon>Basidiomycota</taxon>
        <taxon>Agaricomycotina</taxon>
        <taxon>Agaricomycetes</taxon>
        <taxon>Agaricomycetidae</taxon>
        <taxon>Amylocorticiales</taxon>
        <taxon>Amylocorticiaceae</taxon>
        <taxon>Plicatura</taxon>
        <taxon>Plicaturopsis crispa</taxon>
    </lineage>
</organism>
<evidence type="ECO:0000313" key="2">
    <source>
        <dbReference type="Proteomes" id="UP000053263"/>
    </source>
</evidence>